<gene>
    <name evidence="1" type="ORF">scyTo_0010579</name>
</gene>
<dbReference type="Proteomes" id="UP000288216">
    <property type="component" value="Unassembled WGS sequence"/>
</dbReference>
<sequence length="79" mass="8624">PEFAHLGALKPLPVCEFEMEGPEGIIESKQVVQEGKANPTEAVDCKWYIRAPPKSKVSVVPSSTSISKHQKLAKTYSLS</sequence>
<evidence type="ECO:0000313" key="2">
    <source>
        <dbReference type="Proteomes" id="UP000288216"/>
    </source>
</evidence>
<dbReference type="OrthoDB" id="9971251at2759"/>
<evidence type="ECO:0008006" key="3">
    <source>
        <dbReference type="Google" id="ProtNLM"/>
    </source>
</evidence>
<evidence type="ECO:0000313" key="1">
    <source>
        <dbReference type="EMBL" id="GCB69559.1"/>
    </source>
</evidence>
<dbReference type="SUPFAM" id="SSF49854">
    <property type="entry name" value="Spermadhesin, CUB domain"/>
    <property type="match status" value="1"/>
</dbReference>
<feature type="non-terminal residue" evidence="1">
    <location>
        <position position="1"/>
    </location>
</feature>
<organism evidence="1 2">
    <name type="scientific">Scyliorhinus torazame</name>
    <name type="common">Cloudy catshark</name>
    <name type="synonym">Catulus torazame</name>
    <dbReference type="NCBI Taxonomy" id="75743"/>
    <lineage>
        <taxon>Eukaryota</taxon>
        <taxon>Metazoa</taxon>
        <taxon>Chordata</taxon>
        <taxon>Craniata</taxon>
        <taxon>Vertebrata</taxon>
        <taxon>Chondrichthyes</taxon>
        <taxon>Elasmobranchii</taxon>
        <taxon>Galeomorphii</taxon>
        <taxon>Galeoidea</taxon>
        <taxon>Carcharhiniformes</taxon>
        <taxon>Scyliorhinidae</taxon>
        <taxon>Scyliorhinus</taxon>
    </lineage>
</organism>
<name>A0A401P8U2_SCYTO</name>
<protein>
    <recommendedName>
        <fullName evidence="3">CUB domain-containing protein</fullName>
    </recommendedName>
</protein>
<dbReference type="EMBL" id="BFAA01004595">
    <property type="protein sequence ID" value="GCB69559.1"/>
    <property type="molecule type" value="Genomic_DNA"/>
</dbReference>
<comment type="caution">
    <text evidence="1">The sequence shown here is derived from an EMBL/GenBank/DDBJ whole genome shotgun (WGS) entry which is preliminary data.</text>
</comment>
<reference evidence="1 2" key="1">
    <citation type="journal article" date="2018" name="Nat. Ecol. Evol.">
        <title>Shark genomes provide insights into elasmobranch evolution and the origin of vertebrates.</title>
        <authorList>
            <person name="Hara Y"/>
            <person name="Yamaguchi K"/>
            <person name="Onimaru K"/>
            <person name="Kadota M"/>
            <person name="Koyanagi M"/>
            <person name="Keeley SD"/>
            <person name="Tatsumi K"/>
            <person name="Tanaka K"/>
            <person name="Motone F"/>
            <person name="Kageyama Y"/>
            <person name="Nozu R"/>
            <person name="Adachi N"/>
            <person name="Nishimura O"/>
            <person name="Nakagawa R"/>
            <person name="Tanegashima C"/>
            <person name="Kiyatake I"/>
            <person name="Matsumoto R"/>
            <person name="Murakumo K"/>
            <person name="Nishida K"/>
            <person name="Terakita A"/>
            <person name="Kuratani S"/>
            <person name="Sato K"/>
            <person name="Hyodo S Kuraku.S."/>
        </authorList>
    </citation>
    <scope>NUCLEOTIDE SEQUENCE [LARGE SCALE GENOMIC DNA]</scope>
</reference>
<dbReference type="AlphaFoldDB" id="A0A401P8U2"/>
<proteinExistence type="predicted"/>
<dbReference type="STRING" id="75743.A0A401P8U2"/>
<dbReference type="Gene3D" id="2.60.120.290">
    <property type="entry name" value="Spermadhesin, CUB domain"/>
    <property type="match status" value="1"/>
</dbReference>
<accession>A0A401P8U2</accession>
<dbReference type="InterPro" id="IPR035914">
    <property type="entry name" value="Sperma_CUB_dom_sf"/>
</dbReference>
<keyword evidence="2" id="KW-1185">Reference proteome</keyword>